<dbReference type="Proteomes" id="UP000663508">
    <property type="component" value="Plasmid pVL1_2"/>
</dbReference>
<dbReference type="AlphaFoldDB" id="A0A8H8X0K3"/>
<sequence length="73" mass="8201">MIPSKGIGRLFTEGNTMKVHAVIEVVPGQEAHPVIHLFKEAKDANDCADRIKDENGPDWEDNVWVDVQELFVT</sequence>
<evidence type="ECO:0000313" key="1">
    <source>
        <dbReference type="EMBL" id="BCM87769.1"/>
    </source>
</evidence>
<gene>
    <name evidence="1" type="ORF">mvi_62300</name>
</gene>
<reference evidence="1" key="1">
    <citation type="submission" date="2020-11" db="EMBL/GenBank/DDBJ databases">
        <title>Complete genome sequence of a novel pathogenic Methylobacterium strain isolated from rice in Vietnam.</title>
        <authorList>
            <person name="Lai K."/>
            <person name="Okazaki S."/>
            <person name="Higashi K."/>
            <person name="Mori H."/>
            <person name="Toyoda A."/>
            <person name="Kurokawa K."/>
        </authorList>
    </citation>
    <scope>NUCLEOTIDE SEQUENCE</scope>
    <source>
        <strain evidence="1">VL1</strain>
        <plasmid evidence="1">pVL1_2</plasmid>
    </source>
</reference>
<organism evidence="1 2">
    <name type="scientific">Methylobacterium indicum</name>
    <dbReference type="NCBI Taxonomy" id="1775910"/>
    <lineage>
        <taxon>Bacteria</taxon>
        <taxon>Pseudomonadati</taxon>
        <taxon>Pseudomonadota</taxon>
        <taxon>Alphaproteobacteria</taxon>
        <taxon>Hyphomicrobiales</taxon>
        <taxon>Methylobacteriaceae</taxon>
        <taxon>Methylobacterium</taxon>
    </lineage>
</organism>
<geneLocation type="plasmid" evidence="1 2">
    <name>pVL1_2</name>
</geneLocation>
<accession>A0A8H8X0K3</accession>
<dbReference type="EMBL" id="AP024147">
    <property type="protein sequence ID" value="BCM87769.1"/>
    <property type="molecule type" value="Genomic_DNA"/>
</dbReference>
<keyword evidence="1" id="KW-0614">Plasmid</keyword>
<dbReference type="KEGG" id="mind:mvi_62300"/>
<evidence type="ECO:0000313" key="2">
    <source>
        <dbReference type="Proteomes" id="UP000663508"/>
    </source>
</evidence>
<protein>
    <submittedName>
        <fullName evidence="1">Uncharacterized protein</fullName>
    </submittedName>
</protein>
<name>A0A8H8X0K3_9HYPH</name>
<proteinExistence type="predicted"/>